<dbReference type="GO" id="GO:0016763">
    <property type="term" value="F:pentosyltransferase activity"/>
    <property type="evidence" value="ECO:0007669"/>
    <property type="project" value="TreeGrafter"/>
</dbReference>
<protein>
    <recommendedName>
        <fullName evidence="9">Glycosyltransferase RgtA/B/C/D-like domain-containing protein</fullName>
    </recommendedName>
</protein>
<sequence>MLRKVSEAIKKSPLEFVAVFLILSLAFFLRVYRIDQTLGFYYDQGRDALVIWDLLHNGKFFLIGPTTGIEGVFRGPFYYYLITPFYWLGNGNPVWPSVFLSLTTVFASFLLYLLGRKVGGFIAGFLTLLLSSFSYQIFYASRWLSNPTPMLLLSVIFVWTLYEIWKGKTRWWPVAVFVAGLSLFHFGSAGELYYFLAMLVVFLAKKKILGVKIIVVSAVLLVFTALPQMIFDFRHQQILSKNFTRSFVTGQSFAFPTKQFMKDKLVFYHDVSTYKIFPQRSHTQAFFLIAMAVLFIYYFRELVQKDLVKVLLIILASPILGLVFFKGNYGNIYDYYLTGYYLPFLLLVAVVVDFLWQQKLLYKLFIIWFGLLFLFTNWGIIRGTMLDSGNDFRSVVHQNQRLAIDWIFQNAGGKDFNVDVYVPPVIPYAYNYLFKWLGNTKYGYVSKEENISLLYLVYEVDSPHPERLEAWMKRQDGIAKSVEIQKFGGITVEKRIRYAK</sequence>
<feature type="transmembrane region" description="Helical" evidence="8">
    <location>
        <begin position="283"/>
        <end position="300"/>
    </location>
</feature>
<proteinExistence type="predicted"/>
<feature type="transmembrane region" description="Helical" evidence="8">
    <location>
        <begin position="174"/>
        <end position="196"/>
    </location>
</feature>
<evidence type="ECO:0000313" key="11">
    <source>
        <dbReference type="Proteomes" id="UP000179241"/>
    </source>
</evidence>
<feature type="transmembrane region" description="Helical" evidence="8">
    <location>
        <begin position="94"/>
        <end position="114"/>
    </location>
</feature>
<evidence type="ECO:0000256" key="2">
    <source>
        <dbReference type="ARBA" id="ARBA00022475"/>
    </source>
</evidence>
<dbReference type="Proteomes" id="UP000179241">
    <property type="component" value="Unassembled WGS sequence"/>
</dbReference>
<evidence type="ECO:0000256" key="7">
    <source>
        <dbReference type="ARBA" id="ARBA00023136"/>
    </source>
</evidence>
<feature type="transmembrane region" description="Helical" evidence="8">
    <location>
        <begin position="12"/>
        <end position="32"/>
    </location>
</feature>
<dbReference type="Pfam" id="PF13231">
    <property type="entry name" value="PMT_2"/>
    <property type="match status" value="1"/>
</dbReference>
<dbReference type="PANTHER" id="PTHR33908:SF11">
    <property type="entry name" value="MEMBRANE PROTEIN"/>
    <property type="match status" value="1"/>
</dbReference>
<dbReference type="GO" id="GO:0005886">
    <property type="term" value="C:plasma membrane"/>
    <property type="evidence" value="ECO:0007669"/>
    <property type="project" value="UniProtKB-SubCell"/>
</dbReference>
<reference evidence="10 11" key="1">
    <citation type="journal article" date="2016" name="Nat. Commun.">
        <title>Thousands of microbial genomes shed light on interconnected biogeochemical processes in an aquifer system.</title>
        <authorList>
            <person name="Anantharaman K."/>
            <person name="Brown C.T."/>
            <person name="Hug L.A."/>
            <person name="Sharon I."/>
            <person name="Castelle C.J."/>
            <person name="Probst A.J."/>
            <person name="Thomas B.C."/>
            <person name="Singh A."/>
            <person name="Wilkins M.J."/>
            <person name="Karaoz U."/>
            <person name="Brodie E.L."/>
            <person name="Williams K.H."/>
            <person name="Hubbard S.S."/>
            <person name="Banfield J.F."/>
        </authorList>
    </citation>
    <scope>NUCLEOTIDE SEQUENCE [LARGE SCALE GENOMIC DNA]</scope>
</reference>
<feature type="transmembrane region" description="Helical" evidence="8">
    <location>
        <begin position="362"/>
        <end position="381"/>
    </location>
</feature>
<dbReference type="AlphaFoldDB" id="A0A1F8CP13"/>
<feature type="transmembrane region" description="Helical" evidence="8">
    <location>
        <begin position="208"/>
        <end position="231"/>
    </location>
</feature>
<evidence type="ECO:0000256" key="4">
    <source>
        <dbReference type="ARBA" id="ARBA00022679"/>
    </source>
</evidence>
<organism evidence="10 11">
    <name type="scientific">Candidatus Woesebacteria bacterium RIFOXYA1_FULL_43_9</name>
    <dbReference type="NCBI Taxonomy" id="1802534"/>
    <lineage>
        <taxon>Bacteria</taxon>
        <taxon>Candidatus Woeseibacteriota</taxon>
    </lineage>
</organism>
<name>A0A1F8CP13_9BACT</name>
<accession>A0A1F8CP13</accession>
<evidence type="ECO:0000256" key="6">
    <source>
        <dbReference type="ARBA" id="ARBA00022989"/>
    </source>
</evidence>
<dbReference type="EMBL" id="MGHU01000006">
    <property type="protein sequence ID" value="OGM78060.1"/>
    <property type="molecule type" value="Genomic_DNA"/>
</dbReference>
<keyword evidence="7 8" id="KW-0472">Membrane</keyword>
<evidence type="ECO:0000256" key="3">
    <source>
        <dbReference type="ARBA" id="ARBA00022676"/>
    </source>
</evidence>
<feature type="transmembrane region" description="Helical" evidence="8">
    <location>
        <begin position="337"/>
        <end position="356"/>
    </location>
</feature>
<feature type="domain" description="Glycosyltransferase RgtA/B/C/D-like" evidence="9">
    <location>
        <begin position="75"/>
        <end position="229"/>
    </location>
</feature>
<gene>
    <name evidence="10" type="ORF">A2188_03355</name>
</gene>
<evidence type="ECO:0000256" key="1">
    <source>
        <dbReference type="ARBA" id="ARBA00004651"/>
    </source>
</evidence>
<comment type="caution">
    <text evidence="10">The sequence shown here is derived from an EMBL/GenBank/DDBJ whole genome shotgun (WGS) entry which is preliminary data.</text>
</comment>
<keyword evidence="3" id="KW-0328">Glycosyltransferase</keyword>
<comment type="subcellular location">
    <subcellularLocation>
        <location evidence="1">Cell membrane</location>
        <topology evidence="1">Multi-pass membrane protein</topology>
    </subcellularLocation>
</comment>
<dbReference type="PANTHER" id="PTHR33908">
    <property type="entry name" value="MANNOSYLTRANSFERASE YKCB-RELATED"/>
    <property type="match status" value="1"/>
</dbReference>
<keyword evidence="4" id="KW-0808">Transferase</keyword>
<dbReference type="InterPro" id="IPR038731">
    <property type="entry name" value="RgtA/B/C-like"/>
</dbReference>
<feature type="transmembrane region" description="Helical" evidence="8">
    <location>
        <begin position="121"/>
        <end position="138"/>
    </location>
</feature>
<dbReference type="InterPro" id="IPR050297">
    <property type="entry name" value="LipidA_mod_glycosyltrf_83"/>
</dbReference>
<evidence type="ECO:0000256" key="8">
    <source>
        <dbReference type="SAM" id="Phobius"/>
    </source>
</evidence>
<keyword evidence="2" id="KW-1003">Cell membrane</keyword>
<keyword evidence="6 8" id="KW-1133">Transmembrane helix</keyword>
<feature type="transmembrane region" description="Helical" evidence="8">
    <location>
        <begin position="306"/>
        <end position="325"/>
    </location>
</feature>
<evidence type="ECO:0000313" key="10">
    <source>
        <dbReference type="EMBL" id="OGM78060.1"/>
    </source>
</evidence>
<dbReference type="GO" id="GO:0009103">
    <property type="term" value="P:lipopolysaccharide biosynthetic process"/>
    <property type="evidence" value="ECO:0007669"/>
    <property type="project" value="UniProtKB-ARBA"/>
</dbReference>
<evidence type="ECO:0000259" key="9">
    <source>
        <dbReference type="Pfam" id="PF13231"/>
    </source>
</evidence>
<evidence type="ECO:0000256" key="5">
    <source>
        <dbReference type="ARBA" id="ARBA00022692"/>
    </source>
</evidence>
<keyword evidence="5 8" id="KW-0812">Transmembrane</keyword>